<dbReference type="Proteomes" id="UP000192284">
    <property type="component" value="Unassembled WGS sequence"/>
</dbReference>
<proteinExistence type="predicted"/>
<dbReference type="RefSeq" id="WP_139802148.1">
    <property type="nucleotide sequence ID" value="NZ_MVHE01000457.1"/>
</dbReference>
<dbReference type="AlphaFoldDB" id="A0A1W9YMS4"/>
<comment type="caution">
    <text evidence="1">The sequence shown here is derived from an EMBL/GenBank/DDBJ whole genome shotgun (WGS) entry which is preliminary data.</text>
</comment>
<dbReference type="Gene3D" id="3.10.129.110">
    <property type="entry name" value="Polyketide synthase dehydratase"/>
    <property type="match status" value="1"/>
</dbReference>
<accession>A0A1W9YMS4</accession>
<feature type="non-terminal residue" evidence="1">
    <location>
        <position position="1"/>
    </location>
</feature>
<dbReference type="InterPro" id="IPR042104">
    <property type="entry name" value="PKS_dehydratase_sf"/>
</dbReference>
<name>A0A1W9YMS4_MYCAN</name>
<keyword evidence="2" id="KW-1185">Reference proteome</keyword>
<evidence type="ECO:0000313" key="1">
    <source>
        <dbReference type="EMBL" id="ORA01329.1"/>
    </source>
</evidence>
<organism evidence="1 2">
    <name type="scientific">Mycobacterium angelicum</name>
    <dbReference type="NCBI Taxonomy" id="470074"/>
    <lineage>
        <taxon>Bacteria</taxon>
        <taxon>Bacillati</taxon>
        <taxon>Actinomycetota</taxon>
        <taxon>Actinomycetes</taxon>
        <taxon>Mycobacteriales</taxon>
        <taxon>Mycobacteriaceae</taxon>
        <taxon>Mycobacterium</taxon>
    </lineage>
</organism>
<sequence length="78" mass="7998">DEVGCSVLQELTLQAPLVLPADGVRVQVVVGGVEQSGTRNVWVYSAAGQADSSPGWTLHAQGVLGVGSVQPAAELSVW</sequence>
<protein>
    <submittedName>
        <fullName evidence="1">Uncharacterized protein</fullName>
    </submittedName>
</protein>
<feature type="non-terminal residue" evidence="1">
    <location>
        <position position="78"/>
    </location>
</feature>
<evidence type="ECO:0000313" key="2">
    <source>
        <dbReference type="Proteomes" id="UP000192284"/>
    </source>
</evidence>
<dbReference type="OrthoDB" id="4336955at2"/>
<dbReference type="EMBL" id="MVHE01000457">
    <property type="protein sequence ID" value="ORA01329.1"/>
    <property type="molecule type" value="Genomic_DNA"/>
</dbReference>
<reference evidence="1 2" key="1">
    <citation type="submission" date="2017-02" db="EMBL/GenBank/DDBJ databases">
        <title>The new phylogeny of genus Mycobacterium.</title>
        <authorList>
            <person name="Tortoli E."/>
            <person name="Trovato A."/>
            <person name="Cirillo D.M."/>
        </authorList>
    </citation>
    <scope>NUCLEOTIDE SEQUENCE [LARGE SCALE GENOMIC DNA]</scope>
    <source>
        <strain evidence="1 2">DSM 45057</strain>
    </source>
</reference>
<gene>
    <name evidence="1" type="ORF">BST12_30270</name>
</gene>